<reference evidence="2" key="1">
    <citation type="submission" date="2014-09" db="EMBL/GenBank/DDBJ databases">
        <authorList>
            <person name="Magalhaes I.L.F."/>
            <person name="Oliveira U."/>
            <person name="Santos F.R."/>
            <person name="Vidigal T.H.D.A."/>
            <person name="Brescovit A.D."/>
            <person name="Santos A.J."/>
        </authorList>
    </citation>
    <scope>NUCLEOTIDE SEQUENCE</scope>
    <source>
        <tissue evidence="2">Shoot tissue taken approximately 20 cm above the soil surface</tissue>
    </source>
</reference>
<evidence type="ECO:0000256" key="1">
    <source>
        <dbReference type="SAM" id="MobiDB-lite"/>
    </source>
</evidence>
<accession>A0A0A9GC07</accession>
<dbReference type="AlphaFoldDB" id="A0A0A9GC07"/>
<name>A0A0A9GC07_ARUDO</name>
<organism evidence="2">
    <name type="scientific">Arundo donax</name>
    <name type="common">Giant reed</name>
    <name type="synonym">Donax arundinaceus</name>
    <dbReference type="NCBI Taxonomy" id="35708"/>
    <lineage>
        <taxon>Eukaryota</taxon>
        <taxon>Viridiplantae</taxon>
        <taxon>Streptophyta</taxon>
        <taxon>Embryophyta</taxon>
        <taxon>Tracheophyta</taxon>
        <taxon>Spermatophyta</taxon>
        <taxon>Magnoliopsida</taxon>
        <taxon>Liliopsida</taxon>
        <taxon>Poales</taxon>
        <taxon>Poaceae</taxon>
        <taxon>PACMAD clade</taxon>
        <taxon>Arundinoideae</taxon>
        <taxon>Arundineae</taxon>
        <taxon>Arundo</taxon>
    </lineage>
</organism>
<protein>
    <submittedName>
        <fullName evidence="2">Uncharacterized protein</fullName>
    </submittedName>
</protein>
<reference evidence="2" key="2">
    <citation type="journal article" date="2015" name="Data Brief">
        <title>Shoot transcriptome of the giant reed, Arundo donax.</title>
        <authorList>
            <person name="Barrero R.A."/>
            <person name="Guerrero F.D."/>
            <person name="Moolhuijzen P."/>
            <person name="Goolsby J.A."/>
            <person name="Tidwell J."/>
            <person name="Bellgard S.E."/>
            <person name="Bellgard M.I."/>
        </authorList>
    </citation>
    <scope>NUCLEOTIDE SEQUENCE</scope>
    <source>
        <tissue evidence="2">Shoot tissue taken approximately 20 cm above the soil surface</tissue>
    </source>
</reference>
<sequence length="45" mass="5106">MALRSRGISRWFWGFGFRFVSRLGEGSGAEPMRGTAAELEWEPSE</sequence>
<dbReference type="EMBL" id="GBRH01179693">
    <property type="protein sequence ID" value="JAE18203.1"/>
    <property type="molecule type" value="Transcribed_RNA"/>
</dbReference>
<feature type="region of interest" description="Disordered" evidence="1">
    <location>
        <begin position="25"/>
        <end position="45"/>
    </location>
</feature>
<evidence type="ECO:0000313" key="2">
    <source>
        <dbReference type="EMBL" id="JAE18203.1"/>
    </source>
</evidence>
<proteinExistence type="predicted"/>